<sequence>MVTRVEVLEACSIHTDGDMRPPLARLAASRRAFVACRAEERVLVSAILTDEKVELLFAWLSMAFAGDRRYNDLMLAFAAIFGDYDEGSAMRSLVEEARAKMPPENQPVGERFSLREREAASLGAMGAAQWTGRFKTRPHALLDVRAFESVDAWVCKLPRGSRRTIAKLPSQNWSVNALPIRPNQPAPHSSLAHFRCVVAHEVRLLADSPEAFFDALSQAIGRYVNTVSQAGEIREYRDADDRVIAFAHEVRKGRTIRGQWFYSTDAGSKAYTWFHSVHDLVRRAIAADVDIVDLGPSGTDAFSQLKERYGFASVDNWHMVADYQGPFWYEGGREDDALLDRIFRIKRPPG</sequence>
<evidence type="ECO:0000313" key="1">
    <source>
        <dbReference type="EMBL" id="CAD8536266.1"/>
    </source>
</evidence>
<organism evidence="1">
    <name type="scientific">Calcidiscus leptoporus</name>
    <dbReference type="NCBI Taxonomy" id="127549"/>
    <lineage>
        <taxon>Eukaryota</taxon>
        <taxon>Haptista</taxon>
        <taxon>Haptophyta</taxon>
        <taxon>Prymnesiophyceae</taxon>
        <taxon>Coccolithales</taxon>
        <taxon>Calcidiscaceae</taxon>
        <taxon>Calcidiscus</taxon>
    </lineage>
</organism>
<name>A0A7S0NV08_9EUKA</name>
<accession>A0A7S0NV08</accession>
<dbReference type="EMBL" id="HBER01023092">
    <property type="protein sequence ID" value="CAD8536266.1"/>
    <property type="molecule type" value="Transcribed_RNA"/>
</dbReference>
<dbReference type="AlphaFoldDB" id="A0A7S0NV08"/>
<proteinExistence type="predicted"/>
<reference evidence="1" key="1">
    <citation type="submission" date="2021-01" db="EMBL/GenBank/DDBJ databases">
        <authorList>
            <person name="Corre E."/>
            <person name="Pelletier E."/>
            <person name="Niang G."/>
            <person name="Scheremetjew M."/>
            <person name="Finn R."/>
            <person name="Kale V."/>
            <person name="Holt S."/>
            <person name="Cochrane G."/>
            <person name="Meng A."/>
            <person name="Brown T."/>
            <person name="Cohen L."/>
        </authorList>
    </citation>
    <scope>NUCLEOTIDE SEQUENCE</scope>
    <source>
        <strain evidence="1">RCC1130</strain>
    </source>
</reference>
<gene>
    <name evidence="1" type="ORF">CLEP1334_LOCUS11546</name>
</gene>
<protein>
    <submittedName>
        <fullName evidence="1">Uncharacterized protein</fullName>
    </submittedName>
</protein>